<accession>A0A150X2R2</accession>
<reference evidence="1 2" key="1">
    <citation type="submission" date="2016-01" db="EMBL/GenBank/DDBJ databases">
        <title>Genome sequencing of Roseivirga echinicomitans KMM 6058.</title>
        <authorList>
            <person name="Selvaratnam C."/>
            <person name="Thevarajoo S."/>
            <person name="Goh K.M."/>
            <person name="Ee R."/>
            <person name="Chan K.-G."/>
            <person name="Chong C.S."/>
        </authorList>
    </citation>
    <scope>NUCLEOTIDE SEQUENCE [LARGE SCALE GENOMIC DNA]</scope>
    <source>
        <strain evidence="1 2">KMM 6058</strain>
    </source>
</reference>
<evidence type="ECO:0000313" key="1">
    <source>
        <dbReference type="EMBL" id="KYG72892.1"/>
    </source>
</evidence>
<dbReference type="Proteomes" id="UP000075615">
    <property type="component" value="Unassembled WGS sequence"/>
</dbReference>
<dbReference type="Pfam" id="PF07676">
    <property type="entry name" value="PD40"/>
    <property type="match status" value="2"/>
</dbReference>
<gene>
    <name evidence="1" type="ORF">AWN68_09335</name>
</gene>
<proteinExistence type="predicted"/>
<keyword evidence="2" id="KW-1185">Reference proteome</keyword>
<dbReference type="EMBL" id="LRDB01000050">
    <property type="protein sequence ID" value="KYG72892.1"/>
    <property type="molecule type" value="Genomic_DNA"/>
</dbReference>
<protein>
    <submittedName>
        <fullName evidence="1">Uncharacterized protein</fullName>
    </submittedName>
</protein>
<name>A0A150X2R2_9BACT</name>
<evidence type="ECO:0000313" key="2">
    <source>
        <dbReference type="Proteomes" id="UP000075615"/>
    </source>
</evidence>
<dbReference type="SUPFAM" id="SSF82171">
    <property type="entry name" value="DPP6 N-terminal domain-like"/>
    <property type="match status" value="1"/>
</dbReference>
<dbReference type="OrthoDB" id="9809364at2"/>
<dbReference type="InterPro" id="IPR011659">
    <property type="entry name" value="WD40"/>
</dbReference>
<dbReference type="RefSeq" id="WP_068417596.1">
    <property type="nucleotide sequence ID" value="NZ_LRDB01000050.1"/>
</dbReference>
<sequence>MNKFLSIFLILVTFFSCKNNTISYFDQEPPSTIPKLFAPSIVNTANIELNVVFNYDNTEMFFSRIVDNSFVIHHSELINGKWSDIKPIKMYDDNVLVSVACDPTITKDGKTIYFLGVDPKLYKNDVTREELYAIPPDIYESKKVDGKWELASKVDFLVSTEYLETYPVVTADGSLYFRSNRPSATGGMNTYRAQYLGNEKFETPVIIDTKTEKKELITYVSPDERYAITNGQGKFQMTFNDNGEWTKPKEIPLKYESNWRYYCPYMSSDGKYFIYSRRYNNPKKKGWAGVEKGEVYWVNADVLFNTKIE</sequence>
<dbReference type="STRING" id="296218.AWN68_09335"/>
<dbReference type="PROSITE" id="PS51257">
    <property type="entry name" value="PROKAR_LIPOPROTEIN"/>
    <property type="match status" value="1"/>
</dbReference>
<dbReference type="AlphaFoldDB" id="A0A150X2R2"/>
<comment type="caution">
    <text evidence="1">The sequence shown here is derived from an EMBL/GenBank/DDBJ whole genome shotgun (WGS) entry which is preliminary data.</text>
</comment>
<organism evidence="1 2">
    <name type="scientific">Roseivirga echinicomitans</name>
    <dbReference type="NCBI Taxonomy" id="296218"/>
    <lineage>
        <taxon>Bacteria</taxon>
        <taxon>Pseudomonadati</taxon>
        <taxon>Bacteroidota</taxon>
        <taxon>Cytophagia</taxon>
        <taxon>Cytophagales</taxon>
        <taxon>Roseivirgaceae</taxon>
        <taxon>Roseivirga</taxon>
    </lineage>
</organism>